<evidence type="ECO:0000313" key="2">
    <source>
        <dbReference type="EMBL" id="MEC4721962.1"/>
    </source>
</evidence>
<name>A0ABU6JFI3_9BURK</name>
<dbReference type="GO" id="GO:0016757">
    <property type="term" value="F:glycosyltransferase activity"/>
    <property type="evidence" value="ECO:0007669"/>
    <property type="project" value="UniProtKB-KW"/>
</dbReference>
<organism evidence="2 3">
    <name type="scientific">Noviherbaspirillum album</name>
    <dbReference type="NCBI Taxonomy" id="3080276"/>
    <lineage>
        <taxon>Bacteria</taxon>
        <taxon>Pseudomonadati</taxon>
        <taxon>Pseudomonadota</taxon>
        <taxon>Betaproteobacteria</taxon>
        <taxon>Burkholderiales</taxon>
        <taxon>Oxalobacteraceae</taxon>
        <taxon>Noviherbaspirillum</taxon>
    </lineage>
</organism>
<dbReference type="InterPro" id="IPR001173">
    <property type="entry name" value="Glyco_trans_2-like"/>
</dbReference>
<gene>
    <name evidence="2" type="ORF">RY831_22590</name>
</gene>
<keyword evidence="2" id="KW-0808">Transferase</keyword>
<dbReference type="PANTHER" id="PTHR43685">
    <property type="entry name" value="GLYCOSYLTRANSFERASE"/>
    <property type="match status" value="1"/>
</dbReference>
<feature type="domain" description="Glycosyltransferase 2-like" evidence="1">
    <location>
        <begin position="5"/>
        <end position="132"/>
    </location>
</feature>
<dbReference type="PANTHER" id="PTHR43685:SF2">
    <property type="entry name" value="GLYCOSYLTRANSFERASE 2-LIKE DOMAIN-CONTAINING PROTEIN"/>
    <property type="match status" value="1"/>
</dbReference>
<dbReference type="EMBL" id="JAWIIV010000024">
    <property type="protein sequence ID" value="MEC4721962.1"/>
    <property type="molecule type" value="Genomic_DNA"/>
</dbReference>
<dbReference type="InterPro" id="IPR029044">
    <property type="entry name" value="Nucleotide-diphossugar_trans"/>
</dbReference>
<evidence type="ECO:0000259" key="1">
    <source>
        <dbReference type="Pfam" id="PF00535"/>
    </source>
</evidence>
<keyword evidence="2" id="KW-0328">Glycosyltransferase</keyword>
<evidence type="ECO:0000313" key="3">
    <source>
        <dbReference type="Proteomes" id="UP001352263"/>
    </source>
</evidence>
<accession>A0ABU6JFI3</accession>
<dbReference type="CDD" id="cd00761">
    <property type="entry name" value="Glyco_tranf_GTA_type"/>
    <property type="match status" value="1"/>
</dbReference>
<dbReference type="Pfam" id="PF00535">
    <property type="entry name" value="Glycos_transf_2"/>
    <property type="match status" value="1"/>
</dbReference>
<dbReference type="Gene3D" id="3.90.550.10">
    <property type="entry name" value="Spore Coat Polysaccharide Biosynthesis Protein SpsA, Chain A"/>
    <property type="match status" value="1"/>
</dbReference>
<dbReference type="Proteomes" id="UP001352263">
    <property type="component" value="Unassembled WGS sequence"/>
</dbReference>
<dbReference type="InterPro" id="IPR050834">
    <property type="entry name" value="Glycosyltransf_2"/>
</dbReference>
<comment type="caution">
    <text evidence="2">The sequence shown here is derived from an EMBL/GenBank/DDBJ whole genome shotgun (WGS) entry which is preliminary data.</text>
</comment>
<dbReference type="RefSeq" id="WP_326508647.1">
    <property type="nucleotide sequence ID" value="NZ_JAWIIV010000024.1"/>
</dbReference>
<dbReference type="EC" id="2.4.-.-" evidence="2"/>
<protein>
    <submittedName>
        <fullName evidence="2">Glycosyltransferase family A protein</fullName>
        <ecNumber evidence="2">2.4.-.-</ecNumber>
    </submittedName>
</protein>
<dbReference type="SUPFAM" id="SSF53448">
    <property type="entry name" value="Nucleotide-diphospho-sugar transferases"/>
    <property type="match status" value="1"/>
</dbReference>
<sequence length="281" mass="31321">MTAVSLIVATVGRTTELRPLFDSFAAQTFKDFEVIVVDQNDDDRLVSYIQRGRMLGLQIKHIRHHPANLSAARNVGIEAAIGEWVGFPDDDCWYESDLLEKLKHRFACPDPLSGAAVQWVEEGLPPNLMPNLSWERSCRFRDMPTASFQLFFHRKLFDQIGNFDCRLGVGLFFGAGEETDLVLRALRAGALLTFESEAKVHHPIKIPAPNPQARHAARLRARGAGALWAKHDLPSWVVIRGLAAPVVRPLMSGSFGSDLALGLAVVRGRIDGLLNWRRQQP</sequence>
<keyword evidence="3" id="KW-1185">Reference proteome</keyword>
<proteinExistence type="predicted"/>
<reference evidence="2 3" key="1">
    <citation type="submission" date="2023-10" db="EMBL/GenBank/DDBJ databases">
        <title>Noviherbaspirillum sp. CPCC 100848 genome assembly.</title>
        <authorList>
            <person name="Li X.Y."/>
            <person name="Fang X.M."/>
        </authorList>
    </citation>
    <scope>NUCLEOTIDE SEQUENCE [LARGE SCALE GENOMIC DNA]</scope>
    <source>
        <strain evidence="2 3">CPCC 100848</strain>
    </source>
</reference>